<organism evidence="1">
    <name type="scientific">Anopheles darlingi</name>
    <name type="common">Mosquito</name>
    <dbReference type="NCBI Taxonomy" id="43151"/>
    <lineage>
        <taxon>Eukaryota</taxon>
        <taxon>Metazoa</taxon>
        <taxon>Ecdysozoa</taxon>
        <taxon>Arthropoda</taxon>
        <taxon>Hexapoda</taxon>
        <taxon>Insecta</taxon>
        <taxon>Pterygota</taxon>
        <taxon>Neoptera</taxon>
        <taxon>Endopterygota</taxon>
        <taxon>Diptera</taxon>
        <taxon>Nematocera</taxon>
        <taxon>Culicoidea</taxon>
        <taxon>Culicidae</taxon>
        <taxon>Anophelinae</taxon>
        <taxon>Anopheles</taxon>
    </lineage>
</organism>
<dbReference type="EMBL" id="GGFL01007258">
    <property type="protein sequence ID" value="MBW71436.1"/>
    <property type="molecule type" value="Transcribed_RNA"/>
</dbReference>
<dbReference type="AlphaFoldDB" id="A0A2M4D1K7"/>
<accession>A0A2M4D1K7</accession>
<reference evidence="1" key="1">
    <citation type="submission" date="2018-01" db="EMBL/GenBank/DDBJ databases">
        <title>An insight into the sialome of Amazonian anophelines.</title>
        <authorList>
            <person name="Ribeiro J.M."/>
            <person name="Scarpassa V."/>
            <person name="Calvo E."/>
        </authorList>
    </citation>
    <scope>NUCLEOTIDE SEQUENCE</scope>
</reference>
<evidence type="ECO:0000313" key="1">
    <source>
        <dbReference type="EMBL" id="MBW71436.1"/>
    </source>
</evidence>
<sequence length="66" mass="7363">MVWLGQFVSSIALLSGRSLSCPVCMPVYLPTTCSVLVFQLISLVNTFKCRLVLEETTFATQETYLL</sequence>
<proteinExistence type="predicted"/>
<protein>
    <submittedName>
        <fullName evidence="1">Putative secreted protein</fullName>
    </submittedName>
</protein>
<name>A0A2M4D1K7_ANODA</name>